<dbReference type="STRING" id="30019.A0A0M4F3P7"/>
<dbReference type="InterPro" id="IPR038596">
    <property type="entry name" value="Janus_sf"/>
</dbReference>
<evidence type="ECO:0000256" key="2">
    <source>
        <dbReference type="ARBA" id="ARBA00010971"/>
    </source>
</evidence>
<dbReference type="Pfam" id="PF05005">
    <property type="entry name" value="Ocnus"/>
    <property type="match status" value="1"/>
</dbReference>
<comment type="function">
    <text evidence="1">JanA and janB regulate somatic sex differentiation.</text>
</comment>
<accession>A0A0M4F3P7</accession>
<evidence type="ECO:0000256" key="1">
    <source>
        <dbReference type="ARBA" id="ARBA00002508"/>
    </source>
</evidence>
<comment type="similarity">
    <text evidence="2">Belongs to the janus family.</text>
</comment>
<keyword evidence="4" id="KW-0726">Sexual differentiation</keyword>
<dbReference type="PANTHER" id="PTHR12258:SF5">
    <property type="entry name" value="BCDNA.GH02250-RELATED"/>
    <property type="match status" value="1"/>
</dbReference>
<evidence type="ECO:0000256" key="4">
    <source>
        <dbReference type="ARBA" id="ARBA00022928"/>
    </source>
</evidence>
<feature type="binding site" evidence="7">
    <location>
        <position position="34"/>
    </location>
    <ligand>
        <name>substrate</name>
    </ligand>
</feature>
<dbReference type="OMA" id="VRGYSWA"/>
<dbReference type="GO" id="GO:0007548">
    <property type="term" value="P:sex differentiation"/>
    <property type="evidence" value="ECO:0007669"/>
    <property type="project" value="UniProtKB-KW"/>
</dbReference>
<dbReference type="PANTHER" id="PTHR12258">
    <property type="entry name" value="JANUS-A/JANUS-B"/>
    <property type="match status" value="1"/>
</dbReference>
<protein>
    <recommendedName>
        <fullName evidence="5">Sex-regulated protein janus-A</fullName>
    </recommendedName>
</protein>
<evidence type="ECO:0000256" key="6">
    <source>
        <dbReference type="PIRSR" id="PIRSR607702-1"/>
    </source>
</evidence>
<dbReference type="FunFam" id="3.50.20.20:FF:000001">
    <property type="entry name" value="14 kDa phosphohistidine phosphatase"/>
    <property type="match status" value="1"/>
</dbReference>
<dbReference type="OrthoDB" id="10249612at2759"/>
<keyword evidence="9" id="KW-1185">Reference proteome</keyword>
<dbReference type="InterPro" id="IPR007702">
    <property type="entry name" value="Janus"/>
</dbReference>
<evidence type="ECO:0000256" key="5">
    <source>
        <dbReference type="ARBA" id="ARBA00068494"/>
    </source>
</evidence>
<feature type="active site" description="Proton acceptor" evidence="6">
    <location>
        <position position="65"/>
    </location>
</feature>
<evidence type="ECO:0000313" key="8">
    <source>
        <dbReference type="EMBL" id="ALC46262.1"/>
    </source>
</evidence>
<evidence type="ECO:0000256" key="7">
    <source>
        <dbReference type="PIRSR" id="PIRSR607702-2"/>
    </source>
</evidence>
<name>A0A0M4F3P7_DROBS</name>
<sequence length="137" mass="15484">INNKALVGSRLLKMSAKDLADVPLVDIDPQGIYKYILIKVYGKEKSNGDEPSIKIVRGYANCEWHADIYDRVQAICKRTGLDTECLGGGRIEHNPDKKYIKVYGHSTGFGKADHLESKRILLTEYKDYEIETSDEGY</sequence>
<dbReference type="AlphaFoldDB" id="A0A0M4F3P7"/>
<organism evidence="8 9">
    <name type="scientific">Drosophila busckii</name>
    <name type="common">Fruit fly</name>
    <dbReference type="NCBI Taxonomy" id="30019"/>
    <lineage>
        <taxon>Eukaryota</taxon>
        <taxon>Metazoa</taxon>
        <taxon>Ecdysozoa</taxon>
        <taxon>Arthropoda</taxon>
        <taxon>Hexapoda</taxon>
        <taxon>Insecta</taxon>
        <taxon>Pterygota</taxon>
        <taxon>Neoptera</taxon>
        <taxon>Endopterygota</taxon>
        <taxon>Diptera</taxon>
        <taxon>Brachycera</taxon>
        <taxon>Muscomorpha</taxon>
        <taxon>Ephydroidea</taxon>
        <taxon>Drosophilidae</taxon>
        <taxon>Drosophila</taxon>
    </lineage>
</organism>
<dbReference type="Proteomes" id="UP000494163">
    <property type="component" value="Chromosome 3R"/>
</dbReference>
<dbReference type="GO" id="GO:0005829">
    <property type="term" value="C:cytosol"/>
    <property type="evidence" value="ECO:0007669"/>
    <property type="project" value="TreeGrafter"/>
</dbReference>
<dbReference type="GO" id="GO:0030154">
    <property type="term" value="P:cell differentiation"/>
    <property type="evidence" value="ECO:0007669"/>
    <property type="project" value="UniProtKB-KW"/>
</dbReference>
<dbReference type="EMBL" id="CP012526">
    <property type="protein sequence ID" value="ALC46262.1"/>
    <property type="molecule type" value="Genomic_DNA"/>
</dbReference>
<proteinExistence type="inferred from homology"/>
<dbReference type="GO" id="GO:0101006">
    <property type="term" value="F:protein histidine phosphatase activity"/>
    <property type="evidence" value="ECO:0007669"/>
    <property type="project" value="TreeGrafter"/>
</dbReference>
<evidence type="ECO:0000256" key="3">
    <source>
        <dbReference type="ARBA" id="ARBA00022782"/>
    </source>
</evidence>
<feature type="non-terminal residue" evidence="8">
    <location>
        <position position="1"/>
    </location>
</feature>
<keyword evidence="3" id="KW-0221">Differentiation</keyword>
<reference evidence="8 9" key="1">
    <citation type="submission" date="2015-08" db="EMBL/GenBank/DDBJ databases">
        <title>Ancestral chromatin configuration constrains chromatin evolution on differentiating sex chromosomes in Drosophila.</title>
        <authorList>
            <person name="Zhou Q."/>
            <person name="Bachtrog D."/>
        </authorList>
    </citation>
    <scope>NUCLEOTIDE SEQUENCE [LARGE SCALE GENOMIC DNA]</scope>
    <source>
        <tissue evidence="8">Whole larvae</tissue>
    </source>
</reference>
<dbReference type="Gene3D" id="3.50.20.20">
    <property type="entry name" value="Janus/Ocnus"/>
    <property type="match status" value="1"/>
</dbReference>
<evidence type="ECO:0000313" key="9">
    <source>
        <dbReference type="Proteomes" id="UP000494163"/>
    </source>
</evidence>
<gene>
    <name evidence="8" type="ORF">Dbus_chr3Rg1012</name>
</gene>
<dbReference type="SUPFAM" id="SSF143724">
    <property type="entry name" value="PHP14-like"/>
    <property type="match status" value="1"/>
</dbReference>